<proteinExistence type="predicted"/>
<dbReference type="GeneID" id="110767787"/>
<dbReference type="KEGG" id="pavi:110767787"/>
<protein>
    <submittedName>
        <fullName evidence="3">Uncharacterized protein LOC110767787 isoform X1</fullName>
    </submittedName>
</protein>
<accession>A0A6P5TI99</accession>
<feature type="region of interest" description="Disordered" evidence="1">
    <location>
        <begin position="141"/>
        <end position="195"/>
    </location>
</feature>
<dbReference type="AlphaFoldDB" id="A0A6P5TI99"/>
<dbReference type="PANTHER" id="PTHR35459:SF2">
    <property type="entry name" value="T1N6.14 PROTEIN"/>
    <property type="match status" value="1"/>
</dbReference>
<dbReference type="Proteomes" id="UP000515124">
    <property type="component" value="Unplaced"/>
</dbReference>
<feature type="compositionally biased region" description="Basic and acidic residues" evidence="1">
    <location>
        <begin position="1"/>
        <end position="13"/>
    </location>
</feature>
<keyword evidence="2" id="KW-1185">Reference proteome</keyword>
<feature type="compositionally biased region" description="Basic and acidic residues" evidence="1">
    <location>
        <begin position="141"/>
        <end position="167"/>
    </location>
</feature>
<evidence type="ECO:0000256" key="1">
    <source>
        <dbReference type="SAM" id="MobiDB-lite"/>
    </source>
</evidence>
<reference evidence="3" key="1">
    <citation type="submission" date="2025-08" db="UniProtKB">
        <authorList>
            <consortium name="RefSeq"/>
        </authorList>
    </citation>
    <scope>IDENTIFICATION</scope>
</reference>
<organism evidence="2 3">
    <name type="scientific">Prunus avium</name>
    <name type="common">Cherry</name>
    <name type="synonym">Cerasus avium</name>
    <dbReference type="NCBI Taxonomy" id="42229"/>
    <lineage>
        <taxon>Eukaryota</taxon>
        <taxon>Viridiplantae</taxon>
        <taxon>Streptophyta</taxon>
        <taxon>Embryophyta</taxon>
        <taxon>Tracheophyta</taxon>
        <taxon>Spermatophyta</taxon>
        <taxon>Magnoliopsida</taxon>
        <taxon>eudicotyledons</taxon>
        <taxon>Gunneridae</taxon>
        <taxon>Pentapetalae</taxon>
        <taxon>rosids</taxon>
        <taxon>fabids</taxon>
        <taxon>Rosales</taxon>
        <taxon>Rosaceae</taxon>
        <taxon>Amygdaloideae</taxon>
        <taxon>Amygdaleae</taxon>
        <taxon>Prunus</taxon>
    </lineage>
</organism>
<dbReference type="RefSeq" id="XP_021827133.1">
    <property type="nucleotide sequence ID" value="XM_021971441.1"/>
</dbReference>
<name>A0A6P5TI99_PRUAV</name>
<gene>
    <name evidence="3" type="primary">LOC110767787</name>
</gene>
<evidence type="ECO:0000313" key="2">
    <source>
        <dbReference type="Proteomes" id="UP000515124"/>
    </source>
</evidence>
<sequence length="247" mass="27937">MEGPRPKGVESTKRHVTARPHAPSTAQQQQQEGDPLIYKPISLPPWKPRDTGKRKPMINMDLQQHSSMFKVRALVQQLRPNFIEVLQTPDFRNSKAADEIRKRFSHGFTTLGTRCSFIRKSTEIKLLMDLYKQMAKDAGDTHRKFVSETQHSTHDSDPAKENQDGKQQKHLQPRCSVEKPVRARTRSIPLSSDKKPVASQLQGSYIVGGSAFGWNFITFSGSKPIYYGVTKEEFGSRNNTSGTRSVV</sequence>
<evidence type="ECO:0000313" key="3">
    <source>
        <dbReference type="RefSeq" id="XP_021827133.1"/>
    </source>
</evidence>
<feature type="region of interest" description="Disordered" evidence="1">
    <location>
        <begin position="1"/>
        <end position="55"/>
    </location>
</feature>
<dbReference type="PANTHER" id="PTHR35459">
    <property type="entry name" value="T1N6.14 PROTEIN"/>
    <property type="match status" value="1"/>
</dbReference>